<evidence type="ECO:0000256" key="9">
    <source>
        <dbReference type="SAM" id="MobiDB-lite"/>
    </source>
</evidence>
<evidence type="ECO:0000259" key="10">
    <source>
        <dbReference type="Pfam" id="PF05236"/>
    </source>
</evidence>
<feature type="compositionally biased region" description="Polar residues" evidence="9">
    <location>
        <begin position="116"/>
        <end position="127"/>
    </location>
</feature>
<dbReference type="OrthoDB" id="21060at2759"/>
<comment type="subcellular location">
    <subcellularLocation>
        <location evidence="1">Nucleus</location>
    </subcellularLocation>
</comment>
<feature type="region of interest" description="Disordered" evidence="9">
    <location>
        <begin position="376"/>
        <end position="496"/>
    </location>
</feature>
<feature type="compositionally biased region" description="Polar residues" evidence="9">
    <location>
        <begin position="73"/>
        <end position="93"/>
    </location>
</feature>
<evidence type="ECO:0000256" key="6">
    <source>
        <dbReference type="ARBA" id="ARBA00023242"/>
    </source>
</evidence>
<gene>
    <name evidence="11" type="ORF">BP5553_04055</name>
</gene>
<evidence type="ECO:0000313" key="11">
    <source>
        <dbReference type="EMBL" id="RDL39715.1"/>
    </source>
</evidence>
<dbReference type="GeneID" id="43596904"/>
<evidence type="ECO:0000256" key="4">
    <source>
        <dbReference type="ARBA" id="ARBA00023015"/>
    </source>
</evidence>
<organism evidence="11 12">
    <name type="scientific">Venustampulla echinocandica</name>
    <dbReference type="NCBI Taxonomy" id="2656787"/>
    <lineage>
        <taxon>Eukaryota</taxon>
        <taxon>Fungi</taxon>
        <taxon>Dikarya</taxon>
        <taxon>Ascomycota</taxon>
        <taxon>Pezizomycotina</taxon>
        <taxon>Leotiomycetes</taxon>
        <taxon>Helotiales</taxon>
        <taxon>Pleuroascaceae</taxon>
        <taxon>Venustampulla</taxon>
    </lineage>
</organism>
<evidence type="ECO:0000256" key="1">
    <source>
        <dbReference type="ARBA" id="ARBA00004123"/>
    </source>
</evidence>
<feature type="region of interest" description="Disordered" evidence="9">
    <location>
        <begin position="1"/>
        <end position="158"/>
    </location>
</feature>
<dbReference type="Pfam" id="PF05236">
    <property type="entry name" value="TAF4"/>
    <property type="match status" value="1"/>
</dbReference>
<evidence type="ECO:0000256" key="3">
    <source>
        <dbReference type="ARBA" id="ARBA00017306"/>
    </source>
</evidence>
<name>A0A370TW12_9HELO</name>
<feature type="domain" description="Transcription initiation factor TFIID component TAF4 C-terminal" evidence="10">
    <location>
        <begin position="325"/>
        <end position="608"/>
    </location>
</feature>
<feature type="compositionally biased region" description="Basic and acidic residues" evidence="9">
    <location>
        <begin position="439"/>
        <end position="449"/>
    </location>
</feature>
<comment type="similarity">
    <text evidence="2">Belongs to the TAF4 family.</text>
</comment>
<sequence length="622" mass="65594">MAQPQQQYPMPQTPFSPQSAASPGTPQQFPFPPSKRQRLSPNPPSQPSSPYVQSPYGMSPGASGPPSAGASPHFSNVQLPPNVYNTPYSNGLTAPTLSLPQSQPPVQNQPQNPLTFPNQGQGNSPYYSNYAMAPQGTGMMGPPSKPAEKSKEDSDVMDVLGGTGIDIREEEQYLFNSSFNNEVSGSRSGTFTSGRSFTQFPPGDQASFYGAGPANAAAEAANATSQDEFHKKAADKAWHDAARNLAVSREREINRPFLELFPLQRRAEKIASEHGVALNEGKNSKMGSFILPGNSNVAVQTGVGPNGALTATSGTFLPSDTQLCDQVALLSLATKYRLRSLLEDAAKLAQGRQTGSHGHIPEDWVDVAEPVDTATSTAMAEGGPRAGWESAINPHSNPRKRSFSSANKAIPTPVSDGAKTPTDGPKITNEVASALRSTAQKERDSEESRLRKRVGRTPGDGTPRQTSVAPATPGSVAPEAPEKGPTKKEQGKKAQAKANEAASHAAANVTTATFLGGGGGLFGKKKKYSWMTGGGGGPGSGTSTPGRVATQGLPGTPGTPAANPGPEKFTVDGVKRMGTWREDQDKGKGVQLRDWVTTLEQDGREKKALQRAYMSLDHSEPK</sequence>
<feature type="compositionally biased region" description="Polar residues" evidence="9">
    <location>
        <begin position="15"/>
        <end position="28"/>
    </location>
</feature>
<keyword evidence="4" id="KW-0805">Transcription regulation</keyword>
<dbReference type="STRING" id="2656787.A0A370TW12"/>
<keyword evidence="5" id="KW-0804">Transcription</keyword>
<evidence type="ECO:0000313" key="12">
    <source>
        <dbReference type="Proteomes" id="UP000254866"/>
    </source>
</evidence>
<dbReference type="InterPro" id="IPR007900">
    <property type="entry name" value="TAF4_C"/>
</dbReference>
<evidence type="ECO:0000256" key="2">
    <source>
        <dbReference type="ARBA" id="ARBA00006178"/>
    </source>
</evidence>
<keyword evidence="6" id="KW-0539">Nucleus</keyword>
<feature type="compositionally biased region" description="Low complexity" evidence="9">
    <location>
        <begin position="48"/>
        <end position="72"/>
    </location>
</feature>
<dbReference type="EMBL" id="NPIC01000002">
    <property type="protein sequence ID" value="RDL39715.1"/>
    <property type="molecule type" value="Genomic_DNA"/>
</dbReference>
<feature type="compositionally biased region" description="Low complexity" evidence="9">
    <location>
        <begin position="95"/>
        <end position="115"/>
    </location>
</feature>
<comment type="caution">
    <text evidence="11">The sequence shown here is derived from an EMBL/GenBank/DDBJ whole genome shotgun (WGS) entry which is preliminary data.</text>
</comment>
<proteinExistence type="inferred from homology"/>
<comment type="function">
    <text evidence="7">Functions as a component of the DNA-binding general transcription factor complex TFIID. Binding of TFIID to a promoter (with or without TATA element) is the initial step in pre-initiation complex (PIC) formation. TFIID plays a key role in the regulation of gene expression by RNA polymerase II through different activities such as transcription activator interaction, core promoter recognition and selectivity, TFIIA and TFIIB interaction, chromatin modification (histone acetylation by TAF1), facilitation of DNA opening and initiation of transcription.</text>
</comment>
<dbReference type="GO" id="GO:0006352">
    <property type="term" value="P:DNA-templated transcription initiation"/>
    <property type="evidence" value="ECO:0007669"/>
    <property type="project" value="InterPro"/>
</dbReference>
<feature type="compositionally biased region" description="Low complexity" evidence="9">
    <location>
        <begin position="184"/>
        <end position="198"/>
    </location>
</feature>
<dbReference type="GO" id="GO:0005669">
    <property type="term" value="C:transcription factor TFIID complex"/>
    <property type="evidence" value="ECO:0007669"/>
    <property type="project" value="InterPro"/>
</dbReference>
<feature type="region of interest" description="Disordered" evidence="9">
    <location>
        <begin position="180"/>
        <end position="211"/>
    </location>
</feature>
<dbReference type="RefSeq" id="XP_031872371.1">
    <property type="nucleotide sequence ID" value="XM_032012678.1"/>
</dbReference>
<evidence type="ECO:0000256" key="8">
    <source>
        <dbReference type="ARBA" id="ARBA00031747"/>
    </source>
</evidence>
<accession>A0A370TW12</accession>
<dbReference type="Proteomes" id="UP000254866">
    <property type="component" value="Unassembled WGS sequence"/>
</dbReference>
<protein>
    <recommendedName>
        <fullName evidence="3">Transcription initiation factor TFIID subunit 4</fullName>
    </recommendedName>
    <alternativeName>
        <fullName evidence="8">TBP-associated factor 4</fullName>
    </alternativeName>
</protein>
<feature type="compositionally biased region" description="Low complexity" evidence="9">
    <location>
        <begin position="1"/>
        <end position="10"/>
    </location>
</feature>
<feature type="compositionally biased region" description="Basic and acidic residues" evidence="9">
    <location>
        <begin position="480"/>
        <end position="492"/>
    </location>
</feature>
<evidence type="ECO:0000256" key="7">
    <source>
        <dbReference type="ARBA" id="ARBA00025346"/>
    </source>
</evidence>
<keyword evidence="12" id="KW-1185">Reference proteome</keyword>
<dbReference type="AlphaFoldDB" id="A0A370TW12"/>
<reference evidence="11 12" key="1">
    <citation type="journal article" date="2018" name="IMA Fungus">
        <title>IMA Genome-F 9: Draft genome sequence of Annulohypoxylon stygium, Aspergillus mulundensis, Berkeleyomyces basicola (syn. Thielaviopsis basicola), Ceratocystis smalleyi, two Cercospora beticola strains, Coleophoma cylindrospora, Fusarium fracticaudum, Phialophora cf. hyalina, and Morchella septimelata.</title>
        <authorList>
            <person name="Wingfield B.D."/>
            <person name="Bills G.F."/>
            <person name="Dong Y."/>
            <person name="Huang W."/>
            <person name="Nel W.J."/>
            <person name="Swalarsk-Parry B.S."/>
            <person name="Vaghefi N."/>
            <person name="Wilken P.M."/>
            <person name="An Z."/>
            <person name="de Beer Z.W."/>
            <person name="De Vos L."/>
            <person name="Chen L."/>
            <person name="Duong T.A."/>
            <person name="Gao Y."/>
            <person name="Hammerbacher A."/>
            <person name="Kikkert J.R."/>
            <person name="Li Y."/>
            <person name="Li H."/>
            <person name="Li K."/>
            <person name="Li Q."/>
            <person name="Liu X."/>
            <person name="Ma X."/>
            <person name="Naidoo K."/>
            <person name="Pethybridge S.J."/>
            <person name="Sun J."/>
            <person name="Steenkamp E.T."/>
            <person name="van der Nest M.A."/>
            <person name="van Wyk S."/>
            <person name="Wingfield M.J."/>
            <person name="Xiong C."/>
            <person name="Yue Q."/>
            <person name="Zhang X."/>
        </authorList>
    </citation>
    <scope>NUCLEOTIDE SEQUENCE [LARGE SCALE GENOMIC DNA]</scope>
    <source>
        <strain evidence="11 12">BP 5553</strain>
    </source>
</reference>
<evidence type="ECO:0000256" key="5">
    <source>
        <dbReference type="ARBA" id="ARBA00023163"/>
    </source>
</evidence>